<sequence length="194" mass="22056">MFDSLKAVRNVQIISHGGVAPLSKKQIVGLIINLPDANKNLTKDEFNKIYQLYQTFRKDTTKSVLDYQAYVQVCSEIIAEFEKIAPFKFYNGEDSVDLARESDARKELRSKIRQVDASIRAATETLENAISDLGDLTIDDVVTAYNEGKISSEERERLINSIECLQTIIQSHPQILEELKKGKIDLLNQLRDTY</sequence>
<keyword evidence="2" id="KW-1185">Reference proteome</keyword>
<accession>A0A926E1K5</accession>
<proteinExistence type="predicted"/>
<evidence type="ECO:0000313" key="1">
    <source>
        <dbReference type="EMBL" id="MBC8547462.1"/>
    </source>
</evidence>
<dbReference type="RefSeq" id="WP_249283505.1">
    <property type="nucleotide sequence ID" value="NZ_JACRST010000021.1"/>
</dbReference>
<evidence type="ECO:0000313" key="2">
    <source>
        <dbReference type="Proteomes" id="UP000653127"/>
    </source>
</evidence>
<name>A0A926E1K5_9FIRM</name>
<dbReference type="EMBL" id="JACRST010000021">
    <property type="protein sequence ID" value="MBC8547462.1"/>
    <property type="molecule type" value="Genomic_DNA"/>
</dbReference>
<organism evidence="1 2">
    <name type="scientific">Ligaoa zhengdingensis</name>
    <dbReference type="NCBI Taxonomy" id="2763658"/>
    <lineage>
        <taxon>Bacteria</taxon>
        <taxon>Bacillati</taxon>
        <taxon>Bacillota</taxon>
        <taxon>Clostridia</taxon>
        <taxon>Eubacteriales</taxon>
        <taxon>Oscillospiraceae</taxon>
        <taxon>Ligaoa</taxon>
    </lineage>
</organism>
<comment type="caution">
    <text evidence="1">The sequence shown here is derived from an EMBL/GenBank/DDBJ whole genome shotgun (WGS) entry which is preliminary data.</text>
</comment>
<reference evidence="1" key="1">
    <citation type="submission" date="2020-08" db="EMBL/GenBank/DDBJ databases">
        <title>Genome public.</title>
        <authorList>
            <person name="Liu C."/>
            <person name="Sun Q."/>
        </authorList>
    </citation>
    <scope>NUCLEOTIDE SEQUENCE</scope>
    <source>
        <strain evidence="1">NSJ-31</strain>
    </source>
</reference>
<gene>
    <name evidence="1" type="ORF">H8711_11050</name>
</gene>
<dbReference type="AlphaFoldDB" id="A0A926E1K5"/>
<dbReference type="Proteomes" id="UP000653127">
    <property type="component" value="Unassembled WGS sequence"/>
</dbReference>
<protein>
    <submittedName>
        <fullName evidence="1">Uncharacterized protein</fullName>
    </submittedName>
</protein>